<dbReference type="InParanoid" id="Q026C6"/>
<dbReference type="KEGG" id="sus:Acid_2153"/>
<dbReference type="HOGENOM" id="CLU_1748428_0_0_0"/>
<reference evidence="3" key="1">
    <citation type="submission" date="2006-10" db="EMBL/GenBank/DDBJ databases">
        <title>Complete sequence of Solibacter usitatus Ellin6076.</title>
        <authorList>
            <consortium name="US DOE Joint Genome Institute"/>
            <person name="Copeland A."/>
            <person name="Lucas S."/>
            <person name="Lapidus A."/>
            <person name="Barry K."/>
            <person name="Detter J.C."/>
            <person name="Glavina del Rio T."/>
            <person name="Hammon N."/>
            <person name="Israni S."/>
            <person name="Dalin E."/>
            <person name="Tice H."/>
            <person name="Pitluck S."/>
            <person name="Thompson L.S."/>
            <person name="Brettin T."/>
            <person name="Bruce D."/>
            <person name="Han C."/>
            <person name="Tapia R."/>
            <person name="Gilna P."/>
            <person name="Schmutz J."/>
            <person name="Larimer F."/>
            <person name="Land M."/>
            <person name="Hauser L."/>
            <person name="Kyrpides N."/>
            <person name="Mikhailova N."/>
            <person name="Janssen P.H."/>
            <person name="Kuske C.R."/>
            <person name="Richardson P."/>
        </authorList>
    </citation>
    <scope>NUCLEOTIDE SEQUENCE</scope>
    <source>
        <strain evidence="3">Ellin6076</strain>
    </source>
</reference>
<name>Q026C6_SOLUE</name>
<feature type="transmembrane region" description="Helical" evidence="2">
    <location>
        <begin position="7"/>
        <end position="28"/>
    </location>
</feature>
<organism evidence="3">
    <name type="scientific">Solibacter usitatus (strain Ellin6076)</name>
    <dbReference type="NCBI Taxonomy" id="234267"/>
    <lineage>
        <taxon>Bacteria</taxon>
        <taxon>Pseudomonadati</taxon>
        <taxon>Acidobacteriota</taxon>
        <taxon>Terriglobia</taxon>
        <taxon>Bryobacterales</taxon>
        <taxon>Solibacteraceae</taxon>
        <taxon>Candidatus Solibacter</taxon>
    </lineage>
</organism>
<evidence type="ECO:0000256" key="2">
    <source>
        <dbReference type="SAM" id="Phobius"/>
    </source>
</evidence>
<protein>
    <recommendedName>
        <fullName evidence="4">Glycine zipper domain-containing protein</fullName>
    </recommendedName>
</protein>
<keyword evidence="2" id="KW-0472">Membrane</keyword>
<sequence length="149" mass="15791">MNFTPKFNVRTIFGGILTVAVVVLIAWISEVSPATRPTVARHDAFQSFQTGNPALVVPAVELGQTSGYQPIAWYKNKSWWKRNAPIVGGAGGGALVGGLLGGGKGALIGGAVGGGGGYLYKRYRHSHSHPHYHSAPAPATTMHRTYQPR</sequence>
<keyword evidence="2" id="KW-0812">Transmembrane</keyword>
<keyword evidence="2" id="KW-1133">Transmembrane helix</keyword>
<dbReference type="AlphaFoldDB" id="Q026C6"/>
<proteinExistence type="predicted"/>
<evidence type="ECO:0008006" key="4">
    <source>
        <dbReference type="Google" id="ProtNLM"/>
    </source>
</evidence>
<evidence type="ECO:0000313" key="3">
    <source>
        <dbReference type="EMBL" id="ABJ83143.1"/>
    </source>
</evidence>
<dbReference type="EMBL" id="CP000473">
    <property type="protein sequence ID" value="ABJ83143.1"/>
    <property type="molecule type" value="Genomic_DNA"/>
</dbReference>
<evidence type="ECO:0000256" key="1">
    <source>
        <dbReference type="SAM" id="MobiDB-lite"/>
    </source>
</evidence>
<gene>
    <name evidence="3" type="ordered locus">Acid_2153</name>
</gene>
<feature type="region of interest" description="Disordered" evidence="1">
    <location>
        <begin position="129"/>
        <end position="149"/>
    </location>
</feature>
<accession>Q026C6</accession>